<reference evidence="2 3" key="1">
    <citation type="submission" date="2017-02" db="EMBL/GenBank/DDBJ databases">
        <title>Acinetobacter sp. ANC 4945, whole genome shotgun sequencing project.</title>
        <authorList>
            <person name="Radolfova-Krizova L."/>
            <person name="Al Atrouni A."/>
            <person name="Nemec A."/>
        </authorList>
    </citation>
    <scope>NUCLEOTIDE SEQUENCE [LARGE SCALE GENOMIC DNA]</scope>
    <source>
        <strain evidence="2 3">ANC 4945</strain>
    </source>
</reference>
<comment type="caution">
    <text evidence="2">The sequence shown here is derived from an EMBL/GenBank/DDBJ whole genome shotgun (WGS) entry which is preliminary data.</text>
</comment>
<keyword evidence="1" id="KW-1133">Transmembrane helix</keyword>
<dbReference type="RefSeq" id="WP_078188796.1">
    <property type="nucleotide sequence ID" value="NZ_JAMCOZ010000010.1"/>
</dbReference>
<keyword evidence="1" id="KW-0812">Transmembrane</keyword>
<proteinExistence type="predicted"/>
<organism evidence="2 3">
    <name type="scientific">Acinetobacter amyesii</name>
    <dbReference type="NCBI Taxonomy" id="2942470"/>
    <lineage>
        <taxon>Bacteria</taxon>
        <taxon>Pseudomonadati</taxon>
        <taxon>Pseudomonadota</taxon>
        <taxon>Gammaproteobacteria</taxon>
        <taxon>Moraxellales</taxon>
        <taxon>Moraxellaceae</taxon>
        <taxon>Acinetobacter</taxon>
    </lineage>
</organism>
<keyword evidence="3" id="KW-1185">Reference proteome</keyword>
<feature type="transmembrane region" description="Helical" evidence="1">
    <location>
        <begin position="35"/>
        <end position="54"/>
    </location>
</feature>
<gene>
    <name evidence="2" type="ORF">B1202_01660</name>
</gene>
<evidence type="ECO:0000313" key="2">
    <source>
        <dbReference type="EMBL" id="OOV85383.1"/>
    </source>
</evidence>
<dbReference type="EMBL" id="MVKX01000001">
    <property type="protein sequence ID" value="OOV85383.1"/>
    <property type="molecule type" value="Genomic_DNA"/>
</dbReference>
<feature type="transmembrane region" description="Helical" evidence="1">
    <location>
        <begin position="9"/>
        <end position="29"/>
    </location>
</feature>
<evidence type="ECO:0000256" key="1">
    <source>
        <dbReference type="SAM" id="Phobius"/>
    </source>
</evidence>
<accession>A0A1T1H6B4</accession>
<dbReference type="AlphaFoldDB" id="A0A1T1H6B4"/>
<keyword evidence="1" id="KW-0472">Membrane</keyword>
<sequence length="60" mass="6693">MPAKFFSRFLGLIALVMVLGAIVINFVVAKPLVEYWILLLLPCFAVPILTSVMITKDENL</sequence>
<protein>
    <submittedName>
        <fullName evidence="2">Uncharacterized protein</fullName>
    </submittedName>
</protein>
<evidence type="ECO:0000313" key="3">
    <source>
        <dbReference type="Proteomes" id="UP000191160"/>
    </source>
</evidence>
<dbReference type="Proteomes" id="UP000191160">
    <property type="component" value="Unassembled WGS sequence"/>
</dbReference>
<name>A0A1T1H6B4_9GAMM</name>